<organism evidence="2 3">
    <name type="scientific">Quercus suber</name>
    <name type="common">Cork oak</name>
    <dbReference type="NCBI Taxonomy" id="58331"/>
    <lineage>
        <taxon>Eukaryota</taxon>
        <taxon>Viridiplantae</taxon>
        <taxon>Streptophyta</taxon>
        <taxon>Embryophyta</taxon>
        <taxon>Tracheophyta</taxon>
        <taxon>Spermatophyta</taxon>
        <taxon>Magnoliopsida</taxon>
        <taxon>eudicotyledons</taxon>
        <taxon>Gunneridae</taxon>
        <taxon>Pentapetalae</taxon>
        <taxon>rosids</taxon>
        <taxon>fabids</taxon>
        <taxon>Fagales</taxon>
        <taxon>Fagaceae</taxon>
        <taxon>Quercus</taxon>
    </lineage>
</organism>
<evidence type="ECO:0000313" key="3">
    <source>
        <dbReference type="Proteomes" id="UP000237347"/>
    </source>
</evidence>
<dbReference type="GO" id="GO:0071277">
    <property type="term" value="P:cellular response to calcium ion"/>
    <property type="evidence" value="ECO:0007669"/>
    <property type="project" value="TreeGrafter"/>
</dbReference>
<dbReference type="Pfam" id="PF07002">
    <property type="entry name" value="Copine"/>
    <property type="match status" value="1"/>
</dbReference>
<name>A0AAW0KGJ5_QUESU</name>
<dbReference type="PANTHER" id="PTHR10857">
    <property type="entry name" value="COPINE"/>
    <property type="match status" value="1"/>
</dbReference>
<accession>A0AAW0KGJ5</accession>
<gene>
    <name evidence="2" type="primary">BON3_0</name>
    <name evidence="2" type="ORF">CFP56_019491</name>
</gene>
<sequence>MDQLSQSEARHEENFAQAPAQLEARHQENFAQVLAPSDVRHQEQLTQSNARHQEQMREMMLHMKEMLICRQPNLLYIENDVGAFQRKQDFNDVVEVNLLVSPYLFLGAAKEAPIVTPLMEYAIMEVGEVIQFYDSNRRFLAWGFGGRTIDGSTCFNLNGSTCAFEVSGADFVMLCFAYSLKNLTSLAYCLAVFTQLSLFLCNPLHLKSASVTIDVLHSSITSKSHTFSTKHEKF</sequence>
<dbReference type="Proteomes" id="UP000237347">
    <property type="component" value="Unassembled WGS sequence"/>
</dbReference>
<evidence type="ECO:0000259" key="1">
    <source>
        <dbReference type="Pfam" id="PF07002"/>
    </source>
</evidence>
<dbReference type="InterPro" id="IPR010734">
    <property type="entry name" value="Copine_C"/>
</dbReference>
<reference evidence="2 3" key="1">
    <citation type="journal article" date="2018" name="Sci. Data">
        <title>The draft genome sequence of cork oak.</title>
        <authorList>
            <person name="Ramos A.M."/>
            <person name="Usie A."/>
            <person name="Barbosa P."/>
            <person name="Barros P.M."/>
            <person name="Capote T."/>
            <person name="Chaves I."/>
            <person name="Simoes F."/>
            <person name="Abreu I."/>
            <person name="Carrasquinho I."/>
            <person name="Faro C."/>
            <person name="Guimaraes J.B."/>
            <person name="Mendonca D."/>
            <person name="Nobrega F."/>
            <person name="Rodrigues L."/>
            <person name="Saibo N.J.M."/>
            <person name="Varela M.C."/>
            <person name="Egas C."/>
            <person name="Matos J."/>
            <person name="Miguel C.M."/>
            <person name="Oliveira M.M."/>
            <person name="Ricardo C.P."/>
            <person name="Goncalves S."/>
        </authorList>
    </citation>
    <scope>NUCLEOTIDE SEQUENCE [LARGE SCALE GENOMIC DNA]</scope>
    <source>
        <strain evidence="3">cv. HL8</strain>
    </source>
</reference>
<dbReference type="InterPro" id="IPR045052">
    <property type="entry name" value="Copine"/>
</dbReference>
<proteinExistence type="predicted"/>
<dbReference type="PANTHER" id="PTHR10857:SF120">
    <property type="entry name" value="PROTEIN BONZAI 3"/>
    <property type="match status" value="1"/>
</dbReference>
<dbReference type="GO" id="GO:0005544">
    <property type="term" value="F:calcium-dependent phospholipid binding"/>
    <property type="evidence" value="ECO:0007669"/>
    <property type="project" value="InterPro"/>
</dbReference>
<comment type="caution">
    <text evidence="2">The sequence shown here is derived from an EMBL/GenBank/DDBJ whole genome shotgun (WGS) entry which is preliminary data.</text>
</comment>
<keyword evidence="3" id="KW-1185">Reference proteome</keyword>
<feature type="domain" description="Copine C-terminal" evidence="1">
    <location>
        <begin position="120"/>
        <end position="184"/>
    </location>
</feature>
<dbReference type="AlphaFoldDB" id="A0AAW0KGJ5"/>
<dbReference type="GO" id="GO:0005886">
    <property type="term" value="C:plasma membrane"/>
    <property type="evidence" value="ECO:0007669"/>
    <property type="project" value="TreeGrafter"/>
</dbReference>
<dbReference type="EMBL" id="PKMF04000304">
    <property type="protein sequence ID" value="KAK7838563.1"/>
    <property type="molecule type" value="Genomic_DNA"/>
</dbReference>
<protein>
    <submittedName>
        <fullName evidence="2">Protein bonzai 3</fullName>
    </submittedName>
</protein>
<evidence type="ECO:0000313" key="2">
    <source>
        <dbReference type="EMBL" id="KAK7838563.1"/>
    </source>
</evidence>